<sequence length="117" mass="12783">MSRPTPIPRRGEIWVYLPTVSGRDKPSHLGADRVLVLSNTGANAELPTVLCVPLVTAPEAPPITVALDPADPLPHVRAAVYKTRPIPRIWLVECLGEVQRTTMQHVLGALVDYLGEY</sequence>
<keyword evidence="3" id="KW-0540">Nuclease</keyword>
<protein>
    <submittedName>
        <fullName evidence="3">mRNA-degrading endonuclease toxin of MazEF toxin-antitoxin module</fullName>
    </submittedName>
</protein>
<organism evidence="3 4">
    <name type="scientific">Nocardia pseudobrasiliensis</name>
    <dbReference type="NCBI Taxonomy" id="45979"/>
    <lineage>
        <taxon>Bacteria</taxon>
        <taxon>Bacillati</taxon>
        <taxon>Actinomycetota</taxon>
        <taxon>Actinomycetes</taxon>
        <taxon>Mycobacteriales</taxon>
        <taxon>Nocardiaceae</taxon>
        <taxon>Nocardia</taxon>
    </lineage>
</organism>
<dbReference type="Proteomes" id="UP000254869">
    <property type="component" value="Unassembled WGS sequence"/>
</dbReference>
<comment type="similarity">
    <text evidence="1">Belongs to the PemK/MazF family.</text>
</comment>
<dbReference type="InterPro" id="IPR011067">
    <property type="entry name" value="Plasmid_toxin/cell-grow_inhib"/>
</dbReference>
<keyword evidence="4" id="KW-1185">Reference proteome</keyword>
<dbReference type="EMBL" id="QQBC01000015">
    <property type="protein sequence ID" value="RDI60403.1"/>
    <property type="molecule type" value="Genomic_DNA"/>
</dbReference>
<comment type="caution">
    <text evidence="3">The sequence shown here is derived from an EMBL/GenBank/DDBJ whole genome shotgun (WGS) entry which is preliminary data.</text>
</comment>
<proteinExistence type="inferred from homology"/>
<dbReference type="GO" id="GO:0004519">
    <property type="term" value="F:endonuclease activity"/>
    <property type="evidence" value="ECO:0007669"/>
    <property type="project" value="UniProtKB-KW"/>
</dbReference>
<dbReference type="GO" id="GO:0003677">
    <property type="term" value="F:DNA binding"/>
    <property type="evidence" value="ECO:0007669"/>
    <property type="project" value="InterPro"/>
</dbReference>
<accession>A0A370HPA6</accession>
<gene>
    <name evidence="3" type="ORF">DFR76_11531</name>
</gene>
<keyword evidence="3" id="KW-0378">Hydrolase</keyword>
<reference evidence="3 4" key="1">
    <citation type="submission" date="2018-07" db="EMBL/GenBank/DDBJ databases">
        <title>Genomic Encyclopedia of Type Strains, Phase IV (KMG-IV): sequencing the most valuable type-strain genomes for metagenomic binning, comparative biology and taxonomic classification.</title>
        <authorList>
            <person name="Goeker M."/>
        </authorList>
    </citation>
    <scope>NUCLEOTIDE SEQUENCE [LARGE SCALE GENOMIC DNA]</scope>
    <source>
        <strain evidence="3 4">DSM 44290</strain>
    </source>
</reference>
<evidence type="ECO:0000256" key="2">
    <source>
        <dbReference type="ARBA" id="ARBA00022649"/>
    </source>
</evidence>
<evidence type="ECO:0000313" key="4">
    <source>
        <dbReference type="Proteomes" id="UP000254869"/>
    </source>
</evidence>
<keyword evidence="2" id="KW-1277">Toxin-antitoxin system</keyword>
<dbReference type="AlphaFoldDB" id="A0A370HPA6"/>
<name>A0A370HPA6_9NOCA</name>
<dbReference type="Pfam" id="PF02452">
    <property type="entry name" value="PemK_toxin"/>
    <property type="match status" value="1"/>
</dbReference>
<dbReference type="Gene3D" id="2.30.30.110">
    <property type="match status" value="1"/>
</dbReference>
<keyword evidence="3" id="KW-0255">Endonuclease</keyword>
<dbReference type="STRING" id="1210086.GCA_001613105_07784"/>
<evidence type="ECO:0000313" key="3">
    <source>
        <dbReference type="EMBL" id="RDI60403.1"/>
    </source>
</evidence>
<evidence type="ECO:0000256" key="1">
    <source>
        <dbReference type="ARBA" id="ARBA00007521"/>
    </source>
</evidence>
<dbReference type="SUPFAM" id="SSF50118">
    <property type="entry name" value="Cell growth inhibitor/plasmid maintenance toxic component"/>
    <property type="match status" value="1"/>
</dbReference>
<dbReference type="InterPro" id="IPR003477">
    <property type="entry name" value="PemK-like"/>
</dbReference>
<dbReference type="RefSeq" id="WP_068009124.1">
    <property type="nucleotide sequence ID" value="NZ_QQBC01000015.1"/>
</dbReference>